<keyword evidence="2" id="KW-1185">Reference proteome</keyword>
<dbReference type="InterPro" id="IPR035936">
    <property type="entry name" value="BB2672"/>
</dbReference>
<reference evidence="1 2" key="1">
    <citation type="submission" date="2019-07" db="EMBL/GenBank/DDBJ databases">
        <title>New species of Amycolatopsis and Streptomyces.</title>
        <authorList>
            <person name="Duangmal K."/>
            <person name="Teo W.F.A."/>
            <person name="Lipun K."/>
        </authorList>
    </citation>
    <scope>NUCLEOTIDE SEQUENCE [LARGE SCALE GENOMIC DNA]</scope>
    <source>
        <strain evidence="1 2">JCM 30562</strain>
    </source>
</reference>
<sequence length="200" mass="21062">MTDPIRKIVTRTEVVLAEGGQPLDRPWRKAVAAAVITNPWLHQGHVSDLGPEVKTLAPKIASALATSITRALGGADNVEAFGKAALVGLDGEVEHGAALIHTPFLGDLFRHIVEGESIIAFGESQAPAGTVLTVPMWHKTAASTRSHYQAVNLSVSDAPRADEILIALGVSAGPRPLARIGDRRTDTAIDPTDILSEVHA</sequence>
<dbReference type="RefSeq" id="WP_144635331.1">
    <property type="nucleotide sequence ID" value="NZ_BNAX01000016.1"/>
</dbReference>
<comment type="caution">
    <text evidence="1">The sequence shown here is derived from an EMBL/GenBank/DDBJ whole genome shotgun (WGS) entry which is preliminary data.</text>
</comment>
<dbReference type="Gene3D" id="3.30.1330.110">
    <property type="entry name" value="BB2672"/>
    <property type="match status" value="1"/>
</dbReference>
<protein>
    <submittedName>
        <fullName evidence="1">Amino acid synthesis family protein</fullName>
    </submittedName>
</protein>
<evidence type="ECO:0000313" key="2">
    <source>
        <dbReference type="Proteomes" id="UP000318578"/>
    </source>
</evidence>
<dbReference type="SUPFAM" id="SSF160519">
    <property type="entry name" value="BB2672-like"/>
    <property type="match status" value="1"/>
</dbReference>
<dbReference type="AlphaFoldDB" id="A0A558AJ29"/>
<dbReference type="Proteomes" id="UP000318578">
    <property type="component" value="Unassembled WGS sequence"/>
</dbReference>
<gene>
    <name evidence="1" type="ORF">FNH06_06805</name>
</gene>
<dbReference type="InterPro" id="IPR009569">
    <property type="entry name" value="AA_synth_put"/>
</dbReference>
<dbReference type="EMBL" id="VJZA01000007">
    <property type="protein sequence ID" value="TVT24274.1"/>
    <property type="molecule type" value="Genomic_DNA"/>
</dbReference>
<dbReference type="OrthoDB" id="4806613at2"/>
<proteinExistence type="predicted"/>
<accession>A0A558AJ29</accession>
<evidence type="ECO:0000313" key="1">
    <source>
        <dbReference type="EMBL" id="TVT24274.1"/>
    </source>
</evidence>
<organism evidence="1 2">
    <name type="scientific">Amycolatopsis acidiphila</name>
    <dbReference type="NCBI Taxonomy" id="715473"/>
    <lineage>
        <taxon>Bacteria</taxon>
        <taxon>Bacillati</taxon>
        <taxon>Actinomycetota</taxon>
        <taxon>Actinomycetes</taxon>
        <taxon>Pseudonocardiales</taxon>
        <taxon>Pseudonocardiaceae</taxon>
        <taxon>Amycolatopsis</taxon>
    </lineage>
</organism>
<dbReference type="Pfam" id="PF06684">
    <property type="entry name" value="AA_synth"/>
    <property type="match status" value="1"/>
</dbReference>
<name>A0A558AJ29_9PSEU</name>